<gene>
    <name evidence="1" type="ORF">H9754_01220</name>
</gene>
<accession>A0A9D2PEA8</accession>
<protein>
    <submittedName>
        <fullName evidence="1">Uncharacterized protein</fullName>
    </submittedName>
</protein>
<name>A0A9D2PEA8_9FIRM</name>
<evidence type="ECO:0000313" key="1">
    <source>
        <dbReference type="EMBL" id="HJC49195.1"/>
    </source>
</evidence>
<organism evidence="1 2">
    <name type="scientific">Candidatus Anaerostipes avistercoris</name>
    <dbReference type="NCBI Taxonomy" id="2838462"/>
    <lineage>
        <taxon>Bacteria</taxon>
        <taxon>Bacillati</taxon>
        <taxon>Bacillota</taxon>
        <taxon>Clostridia</taxon>
        <taxon>Lachnospirales</taxon>
        <taxon>Lachnospiraceae</taxon>
        <taxon>Anaerostipes</taxon>
    </lineage>
</organism>
<reference evidence="1" key="2">
    <citation type="submission" date="2021-04" db="EMBL/GenBank/DDBJ databases">
        <authorList>
            <person name="Gilroy R."/>
        </authorList>
    </citation>
    <scope>NUCLEOTIDE SEQUENCE</scope>
    <source>
        <strain evidence="1">ChiSjej3B21-8574</strain>
    </source>
</reference>
<evidence type="ECO:0000313" key="2">
    <source>
        <dbReference type="Proteomes" id="UP000823904"/>
    </source>
</evidence>
<reference evidence="1" key="1">
    <citation type="journal article" date="2021" name="PeerJ">
        <title>Extensive microbial diversity within the chicken gut microbiome revealed by metagenomics and culture.</title>
        <authorList>
            <person name="Gilroy R."/>
            <person name="Ravi A."/>
            <person name="Getino M."/>
            <person name="Pursley I."/>
            <person name="Horton D.L."/>
            <person name="Alikhan N.F."/>
            <person name="Baker D."/>
            <person name="Gharbi K."/>
            <person name="Hall N."/>
            <person name="Watson M."/>
            <person name="Adriaenssens E.M."/>
            <person name="Foster-Nyarko E."/>
            <person name="Jarju S."/>
            <person name="Secka A."/>
            <person name="Antonio M."/>
            <person name="Oren A."/>
            <person name="Chaudhuri R.R."/>
            <person name="La Ragione R."/>
            <person name="Hildebrand F."/>
            <person name="Pallen M.J."/>
        </authorList>
    </citation>
    <scope>NUCLEOTIDE SEQUENCE</scope>
    <source>
        <strain evidence="1">ChiSjej3B21-8574</strain>
    </source>
</reference>
<proteinExistence type="predicted"/>
<sequence length="282" mass="32102">MKKKVKIIGSILIGVLIAALLFGKLFEKNSPQQNSGTLEVEISGSGEWMLTDDYDSENSSFEDFLKQKDAGAVLKETYKNVKDTFGTDYYDVSRQDIEYLGKFPGNEAYVSGGKDALNQKINGQILTPLESLQVSYDFTSQKKMDELIETGETFEKKDYQKGADQVIPVLAGASYQKIFKVGDTFQGKYLGEKDLKFQIKEFFKENVSVSLDNEEILLDRILVFPSLCLKETDSQEFQKILLSVKCQGYLHYDGKSDLEKKMEQLEKIKKETGFRYIIPKIR</sequence>
<dbReference type="Proteomes" id="UP000823904">
    <property type="component" value="Unassembled WGS sequence"/>
</dbReference>
<comment type="caution">
    <text evidence="1">The sequence shown here is derived from an EMBL/GenBank/DDBJ whole genome shotgun (WGS) entry which is preliminary data.</text>
</comment>
<dbReference type="AlphaFoldDB" id="A0A9D2PEA8"/>
<dbReference type="EMBL" id="DWWD01000006">
    <property type="protein sequence ID" value="HJC49195.1"/>
    <property type="molecule type" value="Genomic_DNA"/>
</dbReference>